<evidence type="ECO:0000313" key="3">
    <source>
        <dbReference type="Proteomes" id="UP000799439"/>
    </source>
</evidence>
<evidence type="ECO:0000256" key="1">
    <source>
        <dbReference type="SAM" id="MobiDB-lite"/>
    </source>
</evidence>
<feature type="non-terminal residue" evidence="2">
    <location>
        <position position="121"/>
    </location>
</feature>
<feature type="region of interest" description="Disordered" evidence="1">
    <location>
        <begin position="16"/>
        <end position="121"/>
    </location>
</feature>
<evidence type="ECO:0000313" key="2">
    <source>
        <dbReference type="EMBL" id="KAF2153209.1"/>
    </source>
</evidence>
<dbReference type="EMBL" id="ML996085">
    <property type="protein sequence ID" value="KAF2153209.1"/>
    <property type="molecule type" value="Genomic_DNA"/>
</dbReference>
<organism evidence="2 3">
    <name type="scientific">Myriangium duriaei CBS 260.36</name>
    <dbReference type="NCBI Taxonomy" id="1168546"/>
    <lineage>
        <taxon>Eukaryota</taxon>
        <taxon>Fungi</taxon>
        <taxon>Dikarya</taxon>
        <taxon>Ascomycota</taxon>
        <taxon>Pezizomycotina</taxon>
        <taxon>Dothideomycetes</taxon>
        <taxon>Dothideomycetidae</taxon>
        <taxon>Myriangiales</taxon>
        <taxon>Myriangiaceae</taxon>
        <taxon>Myriangium</taxon>
    </lineage>
</organism>
<name>A0A9P4MKJ4_9PEZI</name>
<accession>A0A9P4MKJ4</accession>
<dbReference type="OrthoDB" id="405848at2759"/>
<gene>
    <name evidence="2" type="ORF">K461DRAFT_278021</name>
</gene>
<keyword evidence="3" id="KW-1185">Reference proteome</keyword>
<dbReference type="Proteomes" id="UP000799439">
    <property type="component" value="Unassembled WGS sequence"/>
</dbReference>
<protein>
    <submittedName>
        <fullName evidence="2">Uncharacterized protein</fullName>
    </submittedName>
</protein>
<feature type="compositionally biased region" description="Basic and acidic residues" evidence="1">
    <location>
        <begin position="77"/>
        <end position="87"/>
    </location>
</feature>
<comment type="caution">
    <text evidence="2">The sequence shown here is derived from an EMBL/GenBank/DDBJ whole genome shotgun (WGS) entry which is preliminary data.</text>
</comment>
<reference evidence="2" key="1">
    <citation type="journal article" date="2020" name="Stud. Mycol.">
        <title>101 Dothideomycetes genomes: a test case for predicting lifestyles and emergence of pathogens.</title>
        <authorList>
            <person name="Haridas S."/>
            <person name="Albert R."/>
            <person name="Binder M."/>
            <person name="Bloem J."/>
            <person name="Labutti K."/>
            <person name="Salamov A."/>
            <person name="Andreopoulos B."/>
            <person name="Baker S."/>
            <person name="Barry K."/>
            <person name="Bills G."/>
            <person name="Bluhm B."/>
            <person name="Cannon C."/>
            <person name="Castanera R."/>
            <person name="Culley D."/>
            <person name="Daum C."/>
            <person name="Ezra D."/>
            <person name="Gonzalez J."/>
            <person name="Henrissat B."/>
            <person name="Kuo A."/>
            <person name="Liang C."/>
            <person name="Lipzen A."/>
            <person name="Lutzoni F."/>
            <person name="Magnuson J."/>
            <person name="Mondo S."/>
            <person name="Nolan M."/>
            <person name="Ohm R."/>
            <person name="Pangilinan J."/>
            <person name="Park H.-J."/>
            <person name="Ramirez L."/>
            <person name="Alfaro M."/>
            <person name="Sun H."/>
            <person name="Tritt A."/>
            <person name="Yoshinaga Y."/>
            <person name="Zwiers L.-H."/>
            <person name="Turgeon B."/>
            <person name="Goodwin S."/>
            <person name="Spatafora J."/>
            <person name="Crous P."/>
            <person name="Grigoriev I."/>
        </authorList>
    </citation>
    <scope>NUCLEOTIDE SEQUENCE</scope>
    <source>
        <strain evidence="2">CBS 260.36</strain>
    </source>
</reference>
<sequence length="121" mass="12038">MGWFDYVSDFYSSISVQSASADASDDQHSASGDFNSSKGQKGGVGTAQHDRGASVKGGVSTNTPHSGTDEESDEEAEVNKADAKKSEGPSAGHKQGGEGGAEAAGQVGRDKAGPHGGPVGA</sequence>
<proteinExistence type="predicted"/>
<dbReference type="AlphaFoldDB" id="A0A9P4MKJ4"/>